<name>A0A8J5HS57_ZINOF</name>
<evidence type="ECO:0000313" key="2">
    <source>
        <dbReference type="EMBL" id="KAG6526074.1"/>
    </source>
</evidence>
<dbReference type="AlphaFoldDB" id="A0A8J5HS57"/>
<dbReference type="GO" id="GO:0008419">
    <property type="term" value="F:RNA lariat debranching enzyme activity"/>
    <property type="evidence" value="ECO:0007669"/>
    <property type="project" value="TreeGrafter"/>
</dbReference>
<organism evidence="2 3">
    <name type="scientific">Zingiber officinale</name>
    <name type="common">Ginger</name>
    <name type="synonym">Amomum zingiber</name>
    <dbReference type="NCBI Taxonomy" id="94328"/>
    <lineage>
        <taxon>Eukaryota</taxon>
        <taxon>Viridiplantae</taxon>
        <taxon>Streptophyta</taxon>
        <taxon>Embryophyta</taxon>
        <taxon>Tracheophyta</taxon>
        <taxon>Spermatophyta</taxon>
        <taxon>Magnoliopsida</taxon>
        <taxon>Liliopsida</taxon>
        <taxon>Zingiberales</taxon>
        <taxon>Zingiberaceae</taxon>
        <taxon>Zingiber</taxon>
    </lineage>
</organism>
<reference evidence="2 3" key="1">
    <citation type="submission" date="2020-08" db="EMBL/GenBank/DDBJ databases">
        <title>Plant Genome Project.</title>
        <authorList>
            <person name="Zhang R.-G."/>
        </authorList>
    </citation>
    <scope>NUCLEOTIDE SEQUENCE [LARGE SCALE GENOMIC DNA]</scope>
    <source>
        <tissue evidence="2">Rhizome</tissue>
    </source>
</reference>
<accession>A0A8J5HS57</accession>
<dbReference type="PANTHER" id="PTHR12849:SF0">
    <property type="entry name" value="LARIAT DEBRANCHING ENZYME"/>
    <property type="match status" value="1"/>
</dbReference>
<evidence type="ECO:0000313" key="3">
    <source>
        <dbReference type="Proteomes" id="UP000734854"/>
    </source>
</evidence>
<evidence type="ECO:0000256" key="1">
    <source>
        <dbReference type="SAM" id="MobiDB-lite"/>
    </source>
</evidence>
<feature type="compositionally biased region" description="Polar residues" evidence="1">
    <location>
        <begin position="19"/>
        <end position="41"/>
    </location>
</feature>
<comment type="caution">
    <text evidence="2">The sequence shown here is derived from an EMBL/GenBank/DDBJ whole genome shotgun (WGS) entry which is preliminary data.</text>
</comment>
<dbReference type="Proteomes" id="UP000734854">
    <property type="component" value="Unassembled WGS sequence"/>
</dbReference>
<dbReference type="GO" id="GO:0000398">
    <property type="term" value="P:mRNA splicing, via spliceosome"/>
    <property type="evidence" value="ECO:0007669"/>
    <property type="project" value="TreeGrafter"/>
</dbReference>
<dbReference type="PANTHER" id="PTHR12849">
    <property type="entry name" value="RNA LARIAT DEBRANCHING ENZYME"/>
    <property type="match status" value="1"/>
</dbReference>
<protein>
    <submittedName>
        <fullName evidence="2">Uncharacterized protein</fullName>
    </submittedName>
</protein>
<sequence>MSVEFVRPTNCKAKRVSRESGSQQKPATDTVRPSPNPSQHTPGPAHCLIASPSVALSDLRNIYIASIRVFALVRKQIAVEGCLHGELNKVYASIQHNEQVENTKIDLLFCCGDFQIQNRTLGSMPAAELLSQLKPQYWFSSHLHFKFSAVVKSKEDGWFCNKVPNS</sequence>
<gene>
    <name evidence="2" type="ORF">ZIOFF_016051</name>
</gene>
<proteinExistence type="predicted"/>
<feature type="region of interest" description="Disordered" evidence="1">
    <location>
        <begin position="1"/>
        <end position="44"/>
    </location>
</feature>
<dbReference type="GO" id="GO:0005634">
    <property type="term" value="C:nucleus"/>
    <property type="evidence" value="ECO:0007669"/>
    <property type="project" value="TreeGrafter"/>
</dbReference>
<dbReference type="EMBL" id="JACMSC010000004">
    <property type="protein sequence ID" value="KAG6526074.1"/>
    <property type="molecule type" value="Genomic_DNA"/>
</dbReference>
<keyword evidence="3" id="KW-1185">Reference proteome</keyword>